<evidence type="ECO:0000313" key="3">
    <source>
        <dbReference type="Proteomes" id="UP001201812"/>
    </source>
</evidence>
<reference evidence="2" key="1">
    <citation type="submission" date="2022-01" db="EMBL/GenBank/DDBJ databases">
        <title>Genome Sequence Resource for Two Populations of Ditylenchus destructor, the Migratory Endoparasitic Phytonematode.</title>
        <authorList>
            <person name="Zhang H."/>
            <person name="Lin R."/>
            <person name="Xie B."/>
        </authorList>
    </citation>
    <scope>NUCLEOTIDE SEQUENCE</scope>
    <source>
        <strain evidence="2">BazhouSP</strain>
    </source>
</reference>
<feature type="signal peptide" evidence="1">
    <location>
        <begin position="1"/>
        <end position="19"/>
    </location>
</feature>
<protein>
    <submittedName>
        <fullName evidence="2">Uncharacterized protein</fullName>
    </submittedName>
</protein>
<evidence type="ECO:0000313" key="2">
    <source>
        <dbReference type="EMBL" id="KAI1693125.1"/>
    </source>
</evidence>
<dbReference type="Gene3D" id="3.40.630.30">
    <property type="match status" value="1"/>
</dbReference>
<dbReference type="Proteomes" id="UP001201812">
    <property type="component" value="Unassembled WGS sequence"/>
</dbReference>
<dbReference type="EMBL" id="JAKKPZ010000673">
    <property type="protein sequence ID" value="KAI1693125.1"/>
    <property type="molecule type" value="Genomic_DNA"/>
</dbReference>
<keyword evidence="3" id="KW-1185">Reference proteome</keyword>
<evidence type="ECO:0000256" key="1">
    <source>
        <dbReference type="SAM" id="SignalP"/>
    </source>
</evidence>
<feature type="chain" id="PRO_5042015320" evidence="1">
    <location>
        <begin position="20"/>
        <end position="115"/>
    </location>
</feature>
<organism evidence="2 3">
    <name type="scientific">Ditylenchus destructor</name>
    <dbReference type="NCBI Taxonomy" id="166010"/>
    <lineage>
        <taxon>Eukaryota</taxon>
        <taxon>Metazoa</taxon>
        <taxon>Ecdysozoa</taxon>
        <taxon>Nematoda</taxon>
        <taxon>Chromadorea</taxon>
        <taxon>Rhabditida</taxon>
        <taxon>Tylenchina</taxon>
        <taxon>Tylenchomorpha</taxon>
        <taxon>Sphaerularioidea</taxon>
        <taxon>Anguinidae</taxon>
        <taxon>Anguininae</taxon>
        <taxon>Ditylenchus</taxon>
    </lineage>
</organism>
<name>A0AAD4MKM8_9BILA</name>
<accession>A0AAD4MKM8</accession>
<dbReference type="AlphaFoldDB" id="A0AAD4MKM8"/>
<proteinExistence type="predicted"/>
<comment type="caution">
    <text evidence="2">The sequence shown here is derived from an EMBL/GenBank/DDBJ whole genome shotgun (WGS) entry which is preliminary data.</text>
</comment>
<gene>
    <name evidence="2" type="ORF">DdX_20832</name>
</gene>
<sequence length="115" mass="13304">MMKYLTAAFIISLFMGTAANKKEWKVTFEEGTDDSPPTIYCDAHPNSKLIFNRYGKRIDIVEIEKLFKIVEKEKINEVDVTVDGGRGNEAAVGLYEKFGFKWFSQHSNSMEWKRQ</sequence>
<keyword evidence="1" id="KW-0732">Signal</keyword>